<proteinExistence type="predicted"/>
<organism evidence="1 2">
    <name type="scientific">Amycolatopsis xylanica</name>
    <dbReference type="NCBI Taxonomy" id="589385"/>
    <lineage>
        <taxon>Bacteria</taxon>
        <taxon>Bacillati</taxon>
        <taxon>Actinomycetota</taxon>
        <taxon>Actinomycetes</taxon>
        <taxon>Pseudonocardiales</taxon>
        <taxon>Pseudonocardiaceae</taxon>
        <taxon>Amycolatopsis</taxon>
    </lineage>
</organism>
<dbReference type="EMBL" id="FNON01000004">
    <property type="protein sequence ID" value="SDY16148.1"/>
    <property type="molecule type" value="Genomic_DNA"/>
</dbReference>
<protein>
    <recommendedName>
        <fullName evidence="3">Excreted virulence factor EspC, type VII ESX diderm</fullName>
    </recommendedName>
</protein>
<evidence type="ECO:0000313" key="2">
    <source>
        <dbReference type="Proteomes" id="UP000199515"/>
    </source>
</evidence>
<dbReference type="STRING" id="589385.SAMN05421504_104711"/>
<dbReference type="OrthoDB" id="3637777at2"/>
<dbReference type="Proteomes" id="UP000199515">
    <property type="component" value="Unassembled WGS sequence"/>
</dbReference>
<sequence length="106" mass="11201">MSGGYGVVIDTIERASAAAARAADAVRPVDLAGTLTGIPLGLPGGRSVDAARQLHDVWARELPTWLTNMADYARQLRTAAAHYRVNEADAQADLHEVLVRGGARPV</sequence>
<accession>A0A1H3HMY5</accession>
<keyword evidence="2" id="KW-1185">Reference proteome</keyword>
<evidence type="ECO:0000313" key="1">
    <source>
        <dbReference type="EMBL" id="SDY16148.1"/>
    </source>
</evidence>
<reference evidence="1 2" key="1">
    <citation type="submission" date="2016-10" db="EMBL/GenBank/DDBJ databases">
        <authorList>
            <person name="de Groot N.N."/>
        </authorList>
    </citation>
    <scope>NUCLEOTIDE SEQUENCE [LARGE SCALE GENOMIC DNA]</scope>
    <source>
        <strain evidence="1 2">CPCC 202699</strain>
    </source>
</reference>
<dbReference type="AlphaFoldDB" id="A0A1H3HMY5"/>
<evidence type="ECO:0008006" key="3">
    <source>
        <dbReference type="Google" id="ProtNLM"/>
    </source>
</evidence>
<name>A0A1H3HMY5_9PSEU</name>
<dbReference type="RefSeq" id="WP_091291717.1">
    <property type="nucleotide sequence ID" value="NZ_FNON01000004.1"/>
</dbReference>
<gene>
    <name evidence="1" type="ORF">SAMN05421504_104711</name>
</gene>